<dbReference type="KEGG" id="ares:IWH25_07060"/>
<name>A0A974SRG5_9RHOO</name>
<dbReference type="RefSeq" id="WP_203388615.1">
    <property type="nucleotide sequence ID" value="NZ_CP064781.1"/>
</dbReference>
<gene>
    <name evidence="4" type="ORF">IWH25_07060</name>
</gene>
<reference evidence="4" key="1">
    <citation type="submission" date="2020-11" db="EMBL/GenBank/DDBJ databases">
        <title>Azospira restricta DSM 18626 genome sequence.</title>
        <authorList>
            <person name="Moe W.M."/>
        </authorList>
    </citation>
    <scope>NUCLEOTIDE SEQUENCE</scope>
    <source>
        <strain evidence="4">DSM 18626</strain>
    </source>
</reference>
<evidence type="ECO:0000313" key="5">
    <source>
        <dbReference type="Proteomes" id="UP000663444"/>
    </source>
</evidence>
<feature type="domain" description="DUF11" evidence="2">
    <location>
        <begin position="200"/>
        <end position="318"/>
    </location>
</feature>
<dbReference type="Pfam" id="PF01345">
    <property type="entry name" value="DUF11"/>
    <property type="match status" value="1"/>
</dbReference>
<feature type="domain" description="DUF6701" evidence="3">
    <location>
        <begin position="449"/>
        <end position="936"/>
    </location>
</feature>
<dbReference type="InterPro" id="IPR001434">
    <property type="entry name" value="OmcB-like_DUF11"/>
</dbReference>
<dbReference type="InterPro" id="IPR046524">
    <property type="entry name" value="DUF6701"/>
</dbReference>
<dbReference type="NCBIfam" id="TIGR01451">
    <property type="entry name" value="B_ant_repeat"/>
    <property type="match status" value="1"/>
</dbReference>
<organism evidence="4 5">
    <name type="scientific">Azospira restricta</name>
    <dbReference type="NCBI Taxonomy" id="404405"/>
    <lineage>
        <taxon>Bacteria</taxon>
        <taxon>Pseudomonadati</taxon>
        <taxon>Pseudomonadota</taxon>
        <taxon>Betaproteobacteria</taxon>
        <taxon>Rhodocyclales</taxon>
        <taxon>Rhodocyclaceae</taxon>
        <taxon>Azospira</taxon>
    </lineage>
</organism>
<keyword evidence="1" id="KW-0732">Signal</keyword>
<accession>A0A974SRG5</accession>
<evidence type="ECO:0000259" key="2">
    <source>
        <dbReference type="Pfam" id="PF01345"/>
    </source>
</evidence>
<keyword evidence="5" id="KW-1185">Reference proteome</keyword>
<dbReference type="EMBL" id="CP064781">
    <property type="protein sequence ID" value="QRJ65092.1"/>
    <property type="molecule type" value="Genomic_DNA"/>
</dbReference>
<dbReference type="AlphaFoldDB" id="A0A974SRG5"/>
<dbReference type="InterPro" id="IPR047589">
    <property type="entry name" value="DUF11_rpt"/>
</dbReference>
<evidence type="ECO:0000256" key="1">
    <source>
        <dbReference type="SAM" id="SignalP"/>
    </source>
</evidence>
<dbReference type="Pfam" id="PF20419">
    <property type="entry name" value="DUF6701"/>
    <property type="match status" value="1"/>
</dbReference>
<evidence type="ECO:0000313" key="4">
    <source>
        <dbReference type="EMBL" id="QRJ65092.1"/>
    </source>
</evidence>
<feature type="chain" id="PRO_5037202540" evidence="1">
    <location>
        <begin position="23"/>
        <end position="936"/>
    </location>
</feature>
<sequence length="936" mass="96314">MIKRLLLLLFLGAALFAPQVFAACSTTYQGKVVINEYNYTNNYIELKVLDPAVLAATGNLNNWSLTLKINSGGGRTTTQNVGSVVGNPAQNTCGATTATYIRIPFASNEMENDAVALLKDEAGNEVDLLKMKQDSHSYPALTPTCTSWAYDTVLNPDMDSSGPKDIARYPDGTGNWTVSPGTGAGSFETPCTTNNDVAKLTKTVNVTSAAPGASLAYTLTLTNDTGEDAFRIPFFQSPITVTDVLPAGLSYSGATLTPPSGDWACWLVNLLSSYDSTTGAWRTYCLPDGGTQTLVINATVLSSACPATSITNTAQLSSGLAIPGGATLPPVSASFNLSCMIAAQGFNAVETGALTPDASVASGRLFTKLAGTAFVFDVVALNVGNSRETGFGTKSVAVELVDASSGTCTSYASLAPAQTQTLNFLDADQGRKTVAPFTVGRAYRRLAVRMTGDGITRCSSDLFAVRPPSFVVSSSDANADATGVSTTATPRIAAGASFSLQAVATAGYDGTPTLSGTAGRWQAHGASAVHVTPSGSFAAADAASGTASGNAFVYNDVGYFRLAETGAVEDTSFTAVDQSADCTDDFSNTLVNGKYGCKIGNAAPSDYFGRFVPHHFAVVPAATVTHRADIGACAASTFTYLGEPLKLSFVLQAQHAGNGVTKKYEGSFGKLALAYAATAPASLAFKAAAGTTSLTGELDFACPGCGSTGAWAEGAASVVATLAVKRPSALPLPHYAAASAVAFGIRPDDGDIDHALAVYDADMDAALPLNDHLLLKKSATDALTADYLFGRMRLTTIYGSDRQQLNVPVEMQVWNGIAFVTASADSCTPLVAGNVALSPGGISSVSSIKALAAGRGGIVLAAPAAAQRSTVRVCADLGAAAHVGLADDAGCAAASPASLRYLTGPWDGTNGFYGNDPSARAHFGLYGAPYIYYRER</sequence>
<feature type="signal peptide" evidence="1">
    <location>
        <begin position="1"/>
        <end position="22"/>
    </location>
</feature>
<proteinExistence type="predicted"/>
<dbReference type="PROSITE" id="PS51257">
    <property type="entry name" value="PROKAR_LIPOPROTEIN"/>
    <property type="match status" value="1"/>
</dbReference>
<dbReference type="Proteomes" id="UP000663444">
    <property type="component" value="Chromosome"/>
</dbReference>
<protein>
    <submittedName>
        <fullName evidence="4">DUF11 domain-containing protein</fullName>
    </submittedName>
</protein>
<evidence type="ECO:0000259" key="3">
    <source>
        <dbReference type="Pfam" id="PF20419"/>
    </source>
</evidence>